<accession>A0A8R7QIL4</accession>
<organism evidence="1 2">
    <name type="scientific">Triticum urartu</name>
    <name type="common">Red wild einkorn</name>
    <name type="synonym">Crithodium urartu</name>
    <dbReference type="NCBI Taxonomy" id="4572"/>
    <lineage>
        <taxon>Eukaryota</taxon>
        <taxon>Viridiplantae</taxon>
        <taxon>Streptophyta</taxon>
        <taxon>Embryophyta</taxon>
        <taxon>Tracheophyta</taxon>
        <taxon>Spermatophyta</taxon>
        <taxon>Magnoliopsida</taxon>
        <taxon>Liliopsida</taxon>
        <taxon>Poales</taxon>
        <taxon>Poaceae</taxon>
        <taxon>BOP clade</taxon>
        <taxon>Pooideae</taxon>
        <taxon>Triticodae</taxon>
        <taxon>Triticeae</taxon>
        <taxon>Triticinae</taxon>
        <taxon>Triticum</taxon>
    </lineage>
</organism>
<name>A0A8R7QIL4_TRIUA</name>
<proteinExistence type="predicted"/>
<keyword evidence="2" id="KW-1185">Reference proteome</keyword>
<dbReference type="EnsemblPlants" id="TuG1812G0500003635.01.T01">
    <property type="protein sequence ID" value="TuG1812G0500003635.01.T01.cds420294"/>
    <property type="gene ID" value="TuG1812G0500003635.01"/>
</dbReference>
<evidence type="ECO:0000313" key="2">
    <source>
        <dbReference type="Proteomes" id="UP000015106"/>
    </source>
</evidence>
<dbReference type="Gramene" id="TuG1812G0500003635.01.T01">
    <property type="protein sequence ID" value="TuG1812G0500003635.01.T01.cds420294"/>
    <property type="gene ID" value="TuG1812G0500003635.01"/>
</dbReference>
<reference evidence="1" key="3">
    <citation type="submission" date="2022-06" db="UniProtKB">
        <authorList>
            <consortium name="EnsemblPlants"/>
        </authorList>
    </citation>
    <scope>IDENTIFICATION</scope>
</reference>
<sequence>MLSSDTRNIMVTSVSTFAFEFEQKVSEIPERPPNHYSSLQVVFFKCGAASKL</sequence>
<evidence type="ECO:0000313" key="1">
    <source>
        <dbReference type="EnsemblPlants" id="TuG1812G0500003635.01.T01.cds420294"/>
    </source>
</evidence>
<reference evidence="1" key="2">
    <citation type="submission" date="2018-03" db="EMBL/GenBank/DDBJ databases">
        <title>The Triticum urartu genome reveals the dynamic nature of wheat genome evolution.</title>
        <authorList>
            <person name="Ling H."/>
            <person name="Ma B."/>
            <person name="Shi X."/>
            <person name="Liu H."/>
            <person name="Dong L."/>
            <person name="Sun H."/>
            <person name="Cao Y."/>
            <person name="Gao Q."/>
            <person name="Zheng S."/>
            <person name="Li Y."/>
            <person name="Yu Y."/>
            <person name="Du H."/>
            <person name="Qi M."/>
            <person name="Li Y."/>
            <person name="Yu H."/>
            <person name="Cui Y."/>
            <person name="Wang N."/>
            <person name="Chen C."/>
            <person name="Wu H."/>
            <person name="Zhao Y."/>
            <person name="Zhang J."/>
            <person name="Li Y."/>
            <person name="Zhou W."/>
            <person name="Zhang B."/>
            <person name="Hu W."/>
            <person name="Eijk M."/>
            <person name="Tang J."/>
            <person name="Witsenboer H."/>
            <person name="Zhao S."/>
            <person name="Li Z."/>
            <person name="Zhang A."/>
            <person name="Wang D."/>
            <person name="Liang C."/>
        </authorList>
    </citation>
    <scope>NUCLEOTIDE SEQUENCE [LARGE SCALE GENOMIC DNA]</scope>
    <source>
        <strain evidence="1">cv. G1812</strain>
    </source>
</reference>
<dbReference type="Proteomes" id="UP000015106">
    <property type="component" value="Chromosome 5"/>
</dbReference>
<protein>
    <submittedName>
        <fullName evidence="1">Uncharacterized protein</fullName>
    </submittedName>
</protein>
<dbReference type="AlphaFoldDB" id="A0A8R7QIL4"/>
<reference evidence="2" key="1">
    <citation type="journal article" date="2013" name="Nature">
        <title>Draft genome of the wheat A-genome progenitor Triticum urartu.</title>
        <authorList>
            <person name="Ling H.Q."/>
            <person name="Zhao S."/>
            <person name="Liu D."/>
            <person name="Wang J."/>
            <person name="Sun H."/>
            <person name="Zhang C."/>
            <person name="Fan H."/>
            <person name="Li D."/>
            <person name="Dong L."/>
            <person name="Tao Y."/>
            <person name="Gao C."/>
            <person name="Wu H."/>
            <person name="Li Y."/>
            <person name="Cui Y."/>
            <person name="Guo X."/>
            <person name="Zheng S."/>
            <person name="Wang B."/>
            <person name="Yu K."/>
            <person name="Liang Q."/>
            <person name="Yang W."/>
            <person name="Lou X."/>
            <person name="Chen J."/>
            <person name="Feng M."/>
            <person name="Jian J."/>
            <person name="Zhang X."/>
            <person name="Luo G."/>
            <person name="Jiang Y."/>
            <person name="Liu J."/>
            <person name="Wang Z."/>
            <person name="Sha Y."/>
            <person name="Zhang B."/>
            <person name="Wu H."/>
            <person name="Tang D."/>
            <person name="Shen Q."/>
            <person name="Xue P."/>
            <person name="Zou S."/>
            <person name="Wang X."/>
            <person name="Liu X."/>
            <person name="Wang F."/>
            <person name="Yang Y."/>
            <person name="An X."/>
            <person name="Dong Z."/>
            <person name="Zhang K."/>
            <person name="Zhang X."/>
            <person name="Luo M.C."/>
            <person name="Dvorak J."/>
            <person name="Tong Y."/>
            <person name="Wang J."/>
            <person name="Yang H."/>
            <person name="Li Z."/>
            <person name="Wang D."/>
            <person name="Zhang A."/>
            <person name="Wang J."/>
        </authorList>
    </citation>
    <scope>NUCLEOTIDE SEQUENCE</scope>
    <source>
        <strain evidence="2">cv. G1812</strain>
    </source>
</reference>